<dbReference type="STRING" id="1447883.A0A2B7YA15"/>
<feature type="region of interest" description="Disordered" evidence="1">
    <location>
        <begin position="52"/>
        <end position="243"/>
    </location>
</feature>
<feature type="compositionally biased region" description="Polar residues" evidence="1">
    <location>
        <begin position="121"/>
        <end position="142"/>
    </location>
</feature>
<feature type="compositionally biased region" description="Low complexity" evidence="1">
    <location>
        <begin position="210"/>
        <end position="243"/>
    </location>
</feature>
<evidence type="ECO:0000313" key="3">
    <source>
        <dbReference type="EMBL" id="PGH17712.1"/>
    </source>
</evidence>
<feature type="compositionally biased region" description="Low complexity" evidence="1">
    <location>
        <begin position="343"/>
        <end position="360"/>
    </location>
</feature>
<dbReference type="SUPFAM" id="SSF51045">
    <property type="entry name" value="WW domain"/>
    <property type="match status" value="1"/>
</dbReference>
<dbReference type="InterPro" id="IPR036020">
    <property type="entry name" value="WW_dom_sf"/>
</dbReference>
<proteinExistence type="predicted"/>
<feature type="region of interest" description="Disordered" evidence="1">
    <location>
        <begin position="343"/>
        <end position="572"/>
    </location>
</feature>
<dbReference type="AlphaFoldDB" id="A0A2B7YA15"/>
<name>A0A2B7YA15_POLH7</name>
<dbReference type="PROSITE" id="PS50020">
    <property type="entry name" value="WW_DOMAIN_2"/>
    <property type="match status" value="1"/>
</dbReference>
<dbReference type="Pfam" id="PF00397">
    <property type="entry name" value="WW"/>
    <property type="match status" value="1"/>
</dbReference>
<feature type="compositionally biased region" description="Gly residues" evidence="1">
    <location>
        <begin position="525"/>
        <end position="540"/>
    </location>
</feature>
<organism evidence="3 4">
    <name type="scientific">Polytolypa hystricis (strain UAMH7299)</name>
    <dbReference type="NCBI Taxonomy" id="1447883"/>
    <lineage>
        <taxon>Eukaryota</taxon>
        <taxon>Fungi</taxon>
        <taxon>Dikarya</taxon>
        <taxon>Ascomycota</taxon>
        <taxon>Pezizomycotina</taxon>
        <taxon>Eurotiomycetes</taxon>
        <taxon>Eurotiomycetidae</taxon>
        <taxon>Onygenales</taxon>
        <taxon>Onygenales incertae sedis</taxon>
        <taxon>Polytolypa</taxon>
    </lineage>
</organism>
<feature type="compositionally biased region" description="Low complexity" evidence="1">
    <location>
        <begin position="408"/>
        <end position="437"/>
    </location>
</feature>
<sequence>MSNSSSRILTPADSGGPSSPPPTLPEGWLAQWEGQSRKWYYVQRATGKSQWEIPTEPFFPTPTSTPHSMASPGPFNAPQIGQDSEATNEFNALGGNVKTSKRFPKTAEVPPASPQHRRGGSASSGVRTTPTSHASRSPSQGIMGQVVSDLATRAAGNNNSNNNSSSVPNSHQTTPQAYPNFVPQDPQRAEQYQTTAQTQGYPIDQGSQMQNPNAQNPYQAQQNPNAQNPYQQQQQQQQQQQLQQQQLQQQQLQQQQLQGNPAFGQVSQQSPDVVMAQGGFGTHPQQQPGGPVPMQQQQQPQPYAYHPAHGAAAAQQGTYNTQMPQQPQQHPSQNEPLLMQPMQQQSNQFAQPQQQQQQHAPPNPHPQQQPQPTNSHSPITIIHPDPNAPPIFPTPYSRAPRADTYRPQQNYQSHYAQQQQQHQQQQQQQQVQQVQQNIPPAHYASQGGYPQQMNAHAHTHTPPGPPAGYQQQPQDMGGYQPNLGGGQAAAYGHPDQQGGYQFDPRMNQAGAYGGYNDMQRQHSQSGGGGGGGGWQGGGQGYPPQGQPQQNQTQQVHYGGGGGGGRTYSAGRR</sequence>
<dbReference type="OrthoDB" id="2367685at2759"/>
<dbReference type="Proteomes" id="UP000224634">
    <property type="component" value="Unassembled WGS sequence"/>
</dbReference>
<dbReference type="CDD" id="cd00201">
    <property type="entry name" value="WW"/>
    <property type="match status" value="1"/>
</dbReference>
<protein>
    <recommendedName>
        <fullName evidence="2">WW domain-containing protein</fullName>
    </recommendedName>
</protein>
<evidence type="ECO:0000259" key="2">
    <source>
        <dbReference type="PROSITE" id="PS50020"/>
    </source>
</evidence>
<dbReference type="EMBL" id="PDNA01000062">
    <property type="protein sequence ID" value="PGH17712.1"/>
    <property type="molecule type" value="Genomic_DNA"/>
</dbReference>
<dbReference type="Gene3D" id="2.20.70.10">
    <property type="match status" value="1"/>
</dbReference>
<dbReference type="SMART" id="SM00456">
    <property type="entry name" value="WW"/>
    <property type="match status" value="1"/>
</dbReference>
<feature type="domain" description="WW" evidence="2">
    <location>
        <begin position="22"/>
        <end position="56"/>
    </location>
</feature>
<feature type="region of interest" description="Disordered" evidence="1">
    <location>
        <begin position="275"/>
        <end position="313"/>
    </location>
</feature>
<reference evidence="3 4" key="1">
    <citation type="submission" date="2017-10" db="EMBL/GenBank/DDBJ databases">
        <title>Comparative genomics in systemic dimorphic fungi from Ajellomycetaceae.</title>
        <authorList>
            <person name="Munoz J.F."/>
            <person name="Mcewen J.G."/>
            <person name="Clay O.K."/>
            <person name="Cuomo C.A."/>
        </authorList>
    </citation>
    <scope>NUCLEOTIDE SEQUENCE [LARGE SCALE GENOMIC DNA]</scope>
    <source>
        <strain evidence="3 4">UAMH7299</strain>
    </source>
</reference>
<feature type="compositionally biased region" description="Low complexity" evidence="1">
    <location>
        <begin position="54"/>
        <end position="66"/>
    </location>
</feature>
<gene>
    <name evidence="3" type="ORF">AJ80_04720</name>
</gene>
<feature type="compositionally biased region" description="Low complexity" evidence="1">
    <location>
        <begin position="541"/>
        <end position="554"/>
    </location>
</feature>
<feature type="region of interest" description="Disordered" evidence="1">
    <location>
        <begin position="1"/>
        <end position="28"/>
    </location>
</feature>
<dbReference type="PROSITE" id="PS01159">
    <property type="entry name" value="WW_DOMAIN_1"/>
    <property type="match status" value="1"/>
</dbReference>
<comment type="caution">
    <text evidence="3">The sequence shown here is derived from an EMBL/GenBank/DDBJ whole genome shotgun (WGS) entry which is preliminary data.</text>
</comment>
<feature type="compositionally biased region" description="Polar residues" evidence="1">
    <location>
        <begin position="190"/>
        <end position="209"/>
    </location>
</feature>
<accession>A0A2B7YA15</accession>
<feature type="compositionally biased region" description="Low complexity" evidence="1">
    <location>
        <begin position="157"/>
        <end position="170"/>
    </location>
</feature>
<feature type="compositionally biased region" description="Polar residues" evidence="1">
    <location>
        <begin position="79"/>
        <end position="90"/>
    </location>
</feature>
<evidence type="ECO:0000313" key="4">
    <source>
        <dbReference type="Proteomes" id="UP000224634"/>
    </source>
</evidence>
<feature type="compositionally biased region" description="Low complexity" evidence="1">
    <location>
        <begin position="282"/>
        <end position="313"/>
    </location>
</feature>
<keyword evidence="4" id="KW-1185">Reference proteome</keyword>
<dbReference type="InterPro" id="IPR001202">
    <property type="entry name" value="WW_dom"/>
</dbReference>
<evidence type="ECO:0000256" key="1">
    <source>
        <dbReference type="SAM" id="MobiDB-lite"/>
    </source>
</evidence>